<evidence type="ECO:0000256" key="1">
    <source>
        <dbReference type="SAM" id="MobiDB-lite"/>
    </source>
</evidence>
<protein>
    <submittedName>
        <fullName evidence="2">Uncharacterized protein</fullName>
    </submittedName>
</protein>
<proteinExistence type="predicted"/>
<feature type="compositionally biased region" description="Basic and acidic residues" evidence="1">
    <location>
        <begin position="100"/>
        <end position="127"/>
    </location>
</feature>
<reference evidence="2" key="1">
    <citation type="submission" date="2020-02" db="EMBL/GenBank/DDBJ databases">
        <authorList>
            <person name="Meier V. D."/>
        </authorList>
    </citation>
    <scope>NUCLEOTIDE SEQUENCE</scope>
    <source>
        <strain evidence="2">AVDCRST_MAG66</strain>
    </source>
</reference>
<name>A0A6J4PZ01_9PSEU</name>
<feature type="region of interest" description="Disordered" evidence="1">
    <location>
        <begin position="1"/>
        <end position="20"/>
    </location>
</feature>
<feature type="region of interest" description="Disordered" evidence="1">
    <location>
        <begin position="88"/>
        <end position="127"/>
    </location>
</feature>
<dbReference type="AlphaFoldDB" id="A0A6J4PZ01"/>
<gene>
    <name evidence="2" type="ORF">AVDCRST_MAG66-3229</name>
</gene>
<sequence>MTTASPGFLRLDRPELEDGTSMVVRAVPPADRERRRTSSSSPLAYLFEVVPPHEPDADVRMDAGHYDETALVWSFSGEITAIVGLTAPMTPESDAPGEQMEVHRVRTRTDEEPAAHVAVDDERPRHP</sequence>
<organism evidence="2">
    <name type="scientific">uncultured Pseudonocardia sp</name>
    <dbReference type="NCBI Taxonomy" id="211455"/>
    <lineage>
        <taxon>Bacteria</taxon>
        <taxon>Bacillati</taxon>
        <taxon>Actinomycetota</taxon>
        <taxon>Actinomycetes</taxon>
        <taxon>Pseudonocardiales</taxon>
        <taxon>Pseudonocardiaceae</taxon>
        <taxon>Pseudonocardia</taxon>
        <taxon>environmental samples</taxon>
    </lineage>
</organism>
<dbReference type="EMBL" id="CADCUS010000467">
    <property type="protein sequence ID" value="CAA9429562.1"/>
    <property type="molecule type" value="Genomic_DNA"/>
</dbReference>
<evidence type="ECO:0000313" key="2">
    <source>
        <dbReference type="EMBL" id="CAA9429562.1"/>
    </source>
</evidence>
<accession>A0A6J4PZ01</accession>